<sequence>MKWQNFKEKLQNSSTFHLQFQYADSKLVDPSFHITEIKQAPITSVDCGGVMNKWTEIIIQLYEPEIREQDRSMTVNKALSIIELVERSLPLDPDAEVKIEFGNATFDTRQMLPSDITVDGDNLLIDLRPDAVQCKANERGGSCGPSAKPKIQLINLAVDGNSCTPGGGCC</sequence>
<organism evidence="1 2">
    <name type="scientific">Mucilaginibacter myungsuensis</name>
    <dbReference type="NCBI Taxonomy" id="649104"/>
    <lineage>
        <taxon>Bacteria</taxon>
        <taxon>Pseudomonadati</taxon>
        <taxon>Bacteroidota</taxon>
        <taxon>Sphingobacteriia</taxon>
        <taxon>Sphingobacteriales</taxon>
        <taxon>Sphingobacteriaceae</taxon>
        <taxon>Mucilaginibacter</taxon>
    </lineage>
</organism>
<dbReference type="Proteomes" id="UP000622475">
    <property type="component" value="Unassembled WGS sequence"/>
</dbReference>
<protein>
    <submittedName>
        <fullName evidence="1">Uncharacterized protein</fullName>
    </submittedName>
</protein>
<dbReference type="Pfam" id="PF20001">
    <property type="entry name" value="DUF6428"/>
    <property type="match status" value="1"/>
</dbReference>
<dbReference type="AlphaFoldDB" id="A0A929KV11"/>
<keyword evidence="2" id="KW-1185">Reference proteome</keyword>
<gene>
    <name evidence="1" type="ORF">IRJ16_09390</name>
</gene>
<name>A0A929KV11_9SPHI</name>
<proteinExistence type="predicted"/>
<reference evidence="1" key="1">
    <citation type="submission" date="2020-10" db="EMBL/GenBank/DDBJ databases">
        <title>Mucilaginibacter mali sp. nov., isolated from rhizosphere soil of apple orchard.</title>
        <authorList>
            <person name="Lee J.-S."/>
            <person name="Kim H.S."/>
            <person name="Kim J.-S."/>
        </authorList>
    </citation>
    <scope>NUCLEOTIDE SEQUENCE</scope>
    <source>
        <strain evidence="1">KCTC 22746</strain>
    </source>
</reference>
<evidence type="ECO:0000313" key="1">
    <source>
        <dbReference type="EMBL" id="MBE9662096.1"/>
    </source>
</evidence>
<comment type="caution">
    <text evidence="1">The sequence shown here is derived from an EMBL/GenBank/DDBJ whole genome shotgun (WGS) entry which is preliminary data.</text>
</comment>
<dbReference type="RefSeq" id="WP_194111287.1">
    <property type="nucleotide sequence ID" value="NZ_JADFFL010000003.1"/>
</dbReference>
<dbReference type="EMBL" id="JADFFL010000003">
    <property type="protein sequence ID" value="MBE9662096.1"/>
    <property type="molecule type" value="Genomic_DNA"/>
</dbReference>
<evidence type="ECO:0000313" key="2">
    <source>
        <dbReference type="Proteomes" id="UP000622475"/>
    </source>
</evidence>
<dbReference type="InterPro" id="IPR045534">
    <property type="entry name" value="DUF6428"/>
</dbReference>
<accession>A0A929KV11</accession>